<feature type="transmembrane region" description="Helical" evidence="2">
    <location>
        <begin position="242"/>
        <end position="260"/>
    </location>
</feature>
<feature type="transmembrane region" description="Helical" evidence="2">
    <location>
        <begin position="285"/>
        <end position="304"/>
    </location>
</feature>
<feature type="transmembrane region" description="Helical" evidence="2">
    <location>
        <begin position="196"/>
        <end position="222"/>
    </location>
</feature>
<dbReference type="EMBL" id="BRZI01000033">
    <property type="protein sequence ID" value="GLD31944.1"/>
    <property type="molecule type" value="Genomic_DNA"/>
</dbReference>
<feature type="compositionally biased region" description="Low complexity" evidence="1">
    <location>
        <begin position="1"/>
        <end position="19"/>
    </location>
</feature>
<feature type="transmembrane region" description="Helical" evidence="2">
    <location>
        <begin position="165"/>
        <end position="184"/>
    </location>
</feature>
<evidence type="ECO:0008006" key="6">
    <source>
        <dbReference type="Google" id="ProtNLM"/>
    </source>
</evidence>
<keyword evidence="2" id="KW-0812">Transmembrane</keyword>
<dbReference type="Proteomes" id="UP001064782">
    <property type="component" value="Unassembled WGS sequence"/>
</dbReference>
<keyword evidence="2" id="KW-1133">Transmembrane helix</keyword>
<evidence type="ECO:0000313" key="3">
    <source>
        <dbReference type="EMBL" id="GLB83401.1"/>
    </source>
</evidence>
<proteinExistence type="predicted"/>
<dbReference type="EMBL" id="BRXE01000025">
    <property type="protein sequence ID" value="GLB83401.1"/>
    <property type="molecule type" value="Genomic_DNA"/>
</dbReference>
<evidence type="ECO:0000313" key="5">
    <source>
        <dbReference type="Proteomes" id="UP001064782"/>
    </source>
</evidence>
<evidence type="ECO:0000256" key="2">
    <source>
        <dbReference type="SAM" id="Phobius"/>
    </source>
</evidence>
<dbReference type="Proteomes" id="UP001165663">
    <property type="component" value="Unassembled WGS sequence"/>
</dbReference>
<accession>A0A9P3QAE1</accession>
<sequence>MTQAKSTSSKTSPSSLPAQPNAESKPIWWFAALGALLLVIAAQGWLRWFASDDFGRPIPSGPDHYPYLWYLRALEIASAASTVYLCWRFLIKPWIRDGKVSFDGKLVIGMMIGYFWEPMVNFYNYTFAMNAHSISWGTWANYIPGFRYPGQAHFPDGLLYALPQYVYSGVLLSLIGAWWLRFSERKFPQLGQISRWVALFFLLAGIWMPFEFALFIIPQVWIYQGVVGSLSLFAGTVYQFPLYEGFIMALFGCGVTFLRVTRNDRGETFVETGLQSINPRWRNKVSTLAVTGVVCLWTGVSYFGPWTWLQVQNDSTAVNSPSYLRSGICGGGTDMACPDRSVPIPSRTSIRIGPADPRLPQSVRDAQGN</sequence>
<feature type="transmembrane region" description="Helical" evidence="2">
    <location>
        <begin position="27"/>
        <end position="49"/>
    </location>
</feature>
<dbReference type="Pfam" id="PF17198">
    <property type="entry name" value="AveC_like"/>
    <property type="match status" value="1"/>
</dbReference>
<dbReference type="GeneID" id="83631146"/>
<evidence type="ECO:0000256" key="1">
    <source>
        <dbReference type="SAM" id="MobiDB-lite"/>
    </source>
</evidence>
<protein>
    <recommendedName>
        <fullName evidence="6">Spirocyclase, AveC family</fullName>
    </recommendedName>
</protein>
<gene>
    <name evidence="4" type="ORF">Mkiyose1413_38270</name>
    <name evidence="3" type="ORF">SRL2020028_26570</name>
</gene>
<dbReference type="InterPro" id="IPR033459">
    <property type="entry name" value="AveC-like"/>
</dbReference>
<name>A0A9P3QAE1_9MYCO</name>
<keyword evidence="5" id="KW-1185">Reference proteome</keyword>
<organism evidence="4 5">
    <name type="scientific">Mycobacterium kiyosense</name>
    <dbReference type="NCBI Taxonomy" id="2871094"/>
    <lineage>
        <taxon>Bacteria</taxon>
        <taxon>Bacillati</taxon>
        <taxon>Actinomycetota</taxon>
        <taxon>Actinomycetes</taxon>
        <taxon>Mycobacteriales</taxon>
        <taxon>Mycobacteriaceae</taxon>
        <taxon>Mycobacterium</taxon>
    </lineage>
</organism>
<feature type="region of interest" description="Disordered" evidence="1">
    <location>
        <begin position="345"/>
        <end position="369"/>
    </location>
</feature>
<keyword evidence="2" id="KW-0472">Membrane</keyword>
<dbReference type="RefSeq" id="WP_236976150.1">
    <property type="nucleotide sequence ID" value="NZ_BRXE01000025.1"/>
</dbReference>
<feature type="transmembrane region" description="Helical" evidence="2">
    <location>
        <begin position="69"/>
        <end position="90"/>
    </location>
</feature>
<feature type="region of interest" description="Disordered" evidence="1">
    <location>
        <begin position="1"/>
        <end position="20"/>
    </location>
</feature>
<evidence type="ECO:0000313" key="4">
    <source>
        <dbReference type="EMBL" id="GLD31944.1"/>
    </source>
</evidence>
<comment type="caution">
    <text evidence="4">The sequence shown here is derived from an EMBL/GenBank/DDBJ whole genome shotgun (WGS) entry which is preliminary data.</text>
</comment>
<reference evidence="4" key="1">
    <citation type="submission" date="2022-08" db="EMBL/GenBank/DDBJ databases">
        <title>Mycobacterium kiyosense sp. nov., scotochromogenic slow-glowing species isolated from respiratory specimens.</title>
        <authorList>
            <person name="Fukano H."/>
            <person name="Kazumi Y."/>
            <person name="Sakagami N."/>
            <person name="Ato M."/>
            <person name="Mitarai S."/>
            <person name="Hoshino Y."/>
        </authorList>
    </citation>
    <scope>NUCLEOTIDE SEQUENCE</scope>
    <source>
        <strain evidence="4">1413</strain>
        <strain evidence="3">SRL2020-028</strain>
    </source>
</reference>
<dbReference type="AlphaFoldDB" id="A0A9P3QAE1"/>